<feature type="region of interest" description="Disordered" evidence="1">
    <location>
        <begin position="170"/>
        <end position="200"/>
    </location>
</feature>
<keyword evidence="4" id="KW-1185">Reference proteome</keyword>
<feature type="region of interest" description="Disordered" evidence="1">
    <location>
        <begin position="277"/>
        <end position="303"/>
    </location>
</feature>
<gene>
    <name evidence="3" type="ORF">Tco_0751339</name>
</gene>
<dbReference type="InterPro" id="IPR040256">
    <property type="entry name" value="At4g02000-like"/>
</dbReference>
<dbReference type="Pfam" id="PF14111">
    <property type="entry name" value="DUF4283"/>
    <property type="match status" value="1"/>
</dbReference>
<reference evidence="3" key="1">
    <citation type="journal article" date="2022" name="Int. J. Mol. Sci.">
        <title>Draft Genome of Tanacetum Coccineum: Genomic Comparison of Closely Related Tanacetum-Family Plants.</title>
        <authorList>
            <person name="Yamashiro T."/>
            <person name="Shiraishi A."/>
            <person name="Nakayama K."/>
            <person name="Satake H."/>
        </authorList>
    </citation>
    <scope>NUCLEOTIDE SEQUENCE</scope>
</reference>
<organism evidence="3 4">
    <name type="scientific">Tanacetum coccineum</name>
    <dbReference type="NCBI Taxonomy" id="301880"/>
    <lineage>
        <taxon>Eukaryota</taxon>
        <taxon>Viridiplantae</taxon>
        <taxon>Streptophyta</taxon>
        <taxon>Embryophyta</taxon>
        <taxon>Tracheophyta</taxon>
        <taxon>Spermatophyta</taxon>
        <taxon>Magnoliopsida</taxon>
        <taxon>eudicotyledons</taxon>
        <taxon>Gunneridae</taxon>
        <taxon>Pentapetalae</taxon>
        <taxon>asterids</taxon>
        <taxon>campanulids</taxon>
        <taxon>Asterales</taxon>
        <taxon>Asteraceae</taxon>
        <taxon>Asteroideae</taxon>
        <taxon>Anthemideae</taxon>
        <taxon>Anthemidinae</taxon>
        <taxon>Tanacetum</taxon>
    </lineage>
</organism>
<evidence type="ECO:0000256" key="1">
    <source>
        <dbReference type="SAM" id="MobiDB-lite"/>
    </source>
</evidence>
<sequence>MTLVGYFVGLKMSHKEILGHLRRMWRAYQLDEVIINDYGLYFLKFKSDEGMQYILENGPWLVDGLPLFIQKWEAGMVLIEVDADLGLSDKIEVWYKSFRRSMELRVEYPWKPLVCSHCKVFGHGLDICLNRVLSDTEKKLKMDVNARRKVNIDHGENSNTGWKTMNNRKYRRNKDTSGGMYRQRNYYGEGSSSRGGFNGRGRGGMNGKGFGDQRFTRNDGAYYVSVKKNGAVGPISKRETDKTEKGKLKVDEGKFPRDNGIDSRVVSERMNIDKRVISKGIHGKKGSSKDINEGSRSNKGNVKEGLGSQNMFFVLSDEAEIEMNLVWESMKERIDEACEKGLRISLEEKNDWTEDLWIYFKEKMQELVRKENIKVNAMVKSVMIEKGLTENQAYRKVYDEVYRDEHDRIEEMIIKKQLVEVELFCKIRQVLSIVEMETWSEEKLGFFKNSIG</sequence>
<dbReference type="InterPro" id="IPR025558">
    <property type="entry name" value="DUF4283"/>
</dbReference>
<dbReference type="EMBL" id="BQNB010011003">
    <property type="protein sequence ID" value="GJS84798.1"/>
    <property type="molecule type" value="Genomic_DNA"/>
</dbReference>
<accession>A0ABQ4Z789</accession>
<name>A0ABQ4Z789_9ASTR</name>
<evidence type="ECO:0000259" key="2">
    <source>
        <dbReference type="Pfam" id="PF14111"/>
    </source>
</evidence>
<evidence type="ECO:0000313" key="4">
    <source>
        <dbReference type="Proteomes" id="UP001151760"/>
    </source>
</evidence>
<dbReference type="Proteomes" id="UP001151760">
    <property type="component" value="Unassembled WGS sequence"/>
</dbReference>
<feature type="domain" description="DUF4283" evidence="2">
    <location>
        <begin position="2"/>
        <end position="75"/>
    </location>
</feature>
<evidence type="ECO:0000313" key="3">
    <source>
        <dbReference type="EMBL" id="GJS84798.1"/>
    </source>
</evidence>
<reference evidence="3" key="2">
    <citation type="submission" date="2022-01" db="EMBL/GenBank/DDBJ databases">
        <authorList>
            <person name="Yamashiro T."/>
            <person name="Shiraishi A."/>
            <person name="Satake H."/>
            <person name="Nakayama K."/>
        </authorList>
    </citation>
    <scope>NUCLEOTIDE SEQUENCE</scope>
</reference>
<protein>
    <submittedName>
        <fullName evidence="3">Zinc knuckle CX2CX4HX4C containing protein</fullName>
    </submittedName>
</protein>
<proteinExistence type="predicted"/>
<dbReference type="PANTHER" id="PTHR31286:SF99">
    <property type="entry name" value="DUF4283 DOMAIN-CONTAINING PROTEIN"/>
    <property type="match status" value="1"/>
</dbReference>
<dbReference type="PANTHER" id="PTHR31286">
    <property type="entry name" value="GLYCINE-RICH CELL WALL STRUCTURAL PROTEIN 1.8-LIKE"/>
    <property type="match status" value="1"/>
</dbReference>
<comment type="caution">
    <text evidence="3">The sequence shown here is derived from an EMBL/GenBank/DDBJ whole genome shotgun (WGS) entry which is preliminary data.</text>
</comment>